<protein>
    <submittedName>
        <fullName evidence="2">Uncharacterized protein</fullName>
    </submittedName>
</protein>
<organism evidence="2 3">
    <name type="scientific">Rangifer tarandus platyrhynchus</name>
    <name type="common">Svalbard reindeer</name>
    <dbReference type="NCBI Taxonomy" id="3082113"/>
    <lineage>
        <taxon>Eukaryota</taxon>
        <taxon>Metazoa</taxon>
        <taxon>Chordata</taxon>
        <taxon>Craniata</taxon>
        <taxon>Vertebrata</taxon>
        <taxon>Euteleostomi</taxon>
        <taxon>Mammalia</taxon>
        <taxon>Eutheria</taxon>
        <taxon>Laurasiatheria</taxon>
        <taxon>Artiodactyla</taxon>
        <taxon>Ruminantia</taxon>
        <taxon>Pecora</taxon>
        <taxon>Cervidae</taxon>
        <taxon>Odocoileinae</taxon>
        <taxon>Rangifer</taxon>
    </lineage>
</organism>
<evidence type="ECO:0000313" key="3">
    <source>
        <dbReference type="Proteomes" id="UP001176941"/>
    </source>
</evidence>
<sequence>MSVPKRRRRERGPWMGTPGTAHEWPYQSWPCTKRVPPPGRRHESPPPSLAASARPLRPVPRPAPFSARG</sequence>
<reference evidence="2" key="1">
    <citation type="submission" date="2023-04" db="EMBL/GenBank/DDBJ databases">
        <authorList>
            <consortium name="ELIXIR-Norway"/>
        </authorList>
    </citation>
    <scope>NUCLEOTIDE SEQUENCE [LARGE SCALE GENOMIC DNA]</scope>
</reference>
<evidence type="ECO:0000256" key="1">
    <source>
        <dbReference type="SAM" id="MobiDB-lite"/>
    </source>
</evidence>
<dbReference type="EMBL" id="OX459960">
    <property type="protein sequence ID" value="CAI9165258.1"/>
    <property type="molecule type" value="Genomic_DNA"/>
</dbReference>
<gene>
    <name evidence="2" type="ORF">MRATA1EN1_LOCUS14220</name>
</gene>
<feature type="region of interest" description="Disordered" evidence="1">
    <location>
        <begin position="1"/>
        <end position="69"/>
    </location>
</feature>
<name>A0ABN8YXX4_RANTA</name>
<proteinExistence type="predicted"/>
<dbReference type="Proteomes" id="UP001176941">
    <property type="component" value="Chromosome 24"/>
</dbReference>
<evidence type="ECO:0000313" key="2">
    <source>
        <dbReference type="EMBL" id="CAI9165258.1"/>
    </source>
</evidence>
<feature type="compositionally biased region" description="Basic residues" evidence="1">
    <location>
        <begin position="1"/>
        <end position="10"/>
    </location>
</feature>
<keyword evidence="3" id="KW-1185">Reference proteome</keyword>
<accession>A0ABN8YXX4</accession>